<dbReference type="Proteomes" id="UP000295063">
    <property type="component" value="Unassembled WGS sequence"/>
</dbReference>
<dbReference type="Gene3D" id="3.40.50.720">
    <property type="entry name" value="NAD(P)-binding Rossmann-like Domain"/>
    <property type="match status" value="2"/>
</dbReference>
<dbReference type="SUPFAM" id="SSF51735">
    <property type="entry name" value="NAD(P)-binding Rossmann-fold domains"/>
    <property type="match status" value="1"/>
</dbReference>
<dbReference type="InterPro" id="IPR006140">
    <property type="entry name" value="D-isomer_DH_NAD-bd"/>
</dbReference>
<dbReference type="InterPro" id="IPR006139">
    <property type="entry name" value="D-isomer_2_OHA_DH_cat_dom"/>
</dbReference>
<dbReference type="RefSeq" id="WP_132081985.1">
    <property type="nucleotide sequence ID" value="NZ_SLUI01000009.1"/>
</dbReference>
<dbReference type="PANTHER" id="PTHR43761">
    <property type="entry name" value="D-ISOMER SPECIFIC 2-HYDROXYACID DEHYDROGENASE FAMILY PROTEIN (AFU_ORTHOLOGUE AFUA_1G13630)"/>
    <property type="match status" value="1"/>
</dbReference>
<evidence type="ECO:0000313" key="7">
    <source>
        <dbReference type="EMBL" id="TCL36231.1"/>
    </source>
</evidence>
<dbReference type="PROSITE" id="PS00671">
    <property type="entry name" value="D_2_HYDROXYACID_DH_3"/>
    <property type="match status" value="1"/>
</dbReference>
<evidence type="ECO:0000256" key="2">
    <source>
        <dbReference type="ARBA" id="ARBA00023002"/>
    </source>
</evidence>
<dbReference type="PANTHER" id="PTHR43761:SF1">
    <property type="entry name" value="D-ISOMER SPECIFIC 2-HYDROXYACID DEHYDROGENASE CATALYTIC DOMAIN-CONTAINING PROTEIN-RELATED"/>
    <property type="match status" value="1"/>
</dbReference>
<keyword evidence="8" id="KW-1185">Reference proteome</keyword>
<dbReference type="PROSITE" id="PS00670">
    <property type="entry name" value="D_2_HYDROXYACID_DH_2"/>
    <property type="match status" value="1"/>
</dbReference>
<feature type="domain" description="D-isomer specific 2-hydroxyacid dehydrogenase NAD-binding" evidence="6">
    <location>
        <begin position="112"/>
        <end position="292"/>
    </location>
</feature>
<keyword evidence="3" id="KW-0520">NAD</keyword>
<evidence type="ECO:0000256" key="1">
    <source>
        <dbReference type="ARBA" id="ARBA00005854"/>
    </source>
</evidence>
<proteinExistence type="inferred from homology"/>
<dbReference type="OrthoDB" id="9805416at2"/>
<dbReference type="InterPro" id="IPR050418">
    <property type="entry name" value="D-iso_2-hydroxyacid_DH_PdxB"/>
</dbReference>
<dbReference type="InterPro" id="IPR036291">
    <property type="entry name" value="NAD(P)-bd_dom_sf"/>
</dbReference>
<evidence type="ECO:0000256" key="3">
    <source>
        <dbReference type="ARBA" id="ARBA00023027"/>
    </source>
</evidence>
<organism evidence="7 8">
    <name type="scientific">Anaerospora hongkongensis</name>
    <dbReference type="NCBI Taxonomy" id="244830"/>
    <lineage>
        <taxon>Bacteria</taxon>
        <taxon>Bacillati</taxon>
        <taxon>Bacillota</taxon>
        <taxon>Negativicutes</taxon>
        <taxon>Selenomonadales</taxon>
        <taxon>Sporomusaceae</taxon>
        <taxon>Anaerospora</taxon>
    </lineage>
</organism>
<evidence type="ECO:0000259" key="6">
    <source>
        <dbReference type="Pfam" id="PF02826"/>
    </source>
</evidence>
<dbReference type="EMBL" id="SLUI01000009">
    <property type="protein sequence ID" value="TCL36231.1"/>
    <property type="molecule type" value="Genomic_DNA"/>
</dbReference>
<reference evidence="7 8" key="1">
    <citation type="submission" date="2019-03" db="EMBL/GenBank/DDBJ databases">
        <title>Genomic Encyclopedia of Type Strains, Phase IV (KMG-IV): sequencing the most valuable type-strain genomes for metagenomic binning, comparative biology and taxonomic classification.</title>
        <authorList>
            <person name="Goeker M."/>
        </authorList>
    </citation>
    <scope>NUCLEOTIDE SEQUENCE [LARGE SCALE GENOMIC DNA]</scope>
    <source>
        <strain evidence="7 8">DSM 15969</strain>
    </source>
</reference>
<evidence type="ECO:0000256" key="4">
    <source>
        <dbReference type="RuleBase" id="RU003719"/>
    </source>
</evidence>
<comment type="caution">
    <text evidence="7">The sequence shown here is derived from an EMBL/GenBank/DDBJ whole genome shotgun (WGS) entry which is preliminary data.</text>
</comment>
<dbReference type="CDD" id="cd12162">
    <property type="entry name" value="2-Hacid_dh_4"/>
    <property type="match status" value="1"/>
</dbReference>
<dbReference type="AlphaFoldDB" id="A0A4R1Q5F6"/>
<dbReference type="InterPro" id="IPR029753">
    <property type="entry name" value="D-isomer_DH_CS"/>
</dbReference>
<feature type="domain" description="D-isomer specific 2-hydroxyacid dehydrogenase catalytic" evidence="5">
    <location>
        <begin position="21"/>
        <end position="323"/>
    </location>
</feature>
<evidence type="ECO:0000313" key="8">
    <source>
        <dbReference type="Proteomes" id="UP000295063"/>
    </source>
</evidence>
<dbReference type="GO" id="GO:0016616">
    <property type="term" value="F:oxidoreductase activity, acting on the CH-OH group of donors, NAD or NADP as acceptor"/>
    <property type="evidence" value="ECO:0007669"/>
    <property type="project" value="InterPro"/>
</dbReference>
<sequence length="327" mass="35263">MKAVILDGYTLNPGDLSWEQLREMCTLTVYDRTAYSVDGLEEIIRRSADAELLFTNKTPLPAAALAALPKLKYIGVLATGYNIVDIAAAAKQGIVVTNIPAYGTNAVAQMAIALLLELCHHVGAHHEAVSRGEWGKSPDWCFWNYPLVELAGKTMGIIGFGRIGQASARIAQALGMNVLAVDQHRLPELESDTVRYVELDELLAYSDVINLHCPLFESTQGIINAATIAKMKPGVMIINTSRGPLVVEKDLAEALNSGKVAGAAVDVVSAEPIQADNPLLSAKNCIITPHISWAPKESRQRLMDLAVENVKQYLAGTPVNVVNNQAE</sequence>
<dbReference type="GO" id="GO:0051287">
    <property type="term" value="F:NAD binding"/>
    <property type="evidence" value="ECO:0007669"/>
    <property type="project" value="InterPro"/>
</dbReference>
<comment type="similarity">
    <text evidence="1 4">Belongs to the D-isomer specific 2-hydroxyacid dehydrogenase family.</text>
</comment>
<keyword evidence="2 4" id="KW-0560">Oxidoreductase</keyword>
<dbReference type="Pfam" id="PF02826">
    <property type="entry name" value="2-Hacid_dh_C"/>
    <property type="match status" value="1"/>
</dbReference>
<dbReference type="FunFam" id="3.40.50.720:FF:000203">
    <property type="entry name" value="D-3-phosphoglycerate dehydrogenase (SerA)"/>
    <property type="match status" value="1"/>
</dbReference>
<name>A0A4R1Q5F6_9FIRM</name>
<evidence type="ECO:0000259" key="5">
    <source>
        <dbReference type="Pfam" id="PF00389"/>
    </source>
</evidence>
<dbReference type="SUPFAM" id="SSF52283">
    <property type="entry name" value="Formate/glycerate dehydrogenase catalytic domain-like"/>
    <property type="match status" value="1"/>
</dbReference>
<accession>A0A4R1Q5F6</accession>
<protein>
    <submittedName>
        <fullName evidence="7">Glycerate dehydrogenase</fullName>
    </submittedName>
</protein>
<dbReference type="Pfam" id="PF00389">
    <property type="entry name" value="2-Hacid_dh"/>
    <property type="match status" value="1"/>
</dbReference>
<gene>
    <name evidence="7" type="ORF">EV210_109180</name>
</gene>